<keyword evidence="9" id="KW-1185">Reference proteome</keyword>
<dbReference type="RefSeq" id="WP_348395093.1">
    <property type="nucleotide sequence ID" value="NZ_CP136600.1"/>
</dbReference>
<evidence type="ECO:0000256" key="2">
    <source>
        <dbReference type="ARBA" id="ARBA00008779"/>
    </source>
</evidence>
<dbReference type="Gene3D" id="3.30.1120.10">
    <property type="match status" value="1"/>
</dbReference>
<dbReference type="SUPFAM" id="SSF53649">
    <property type="entry name" value="Alkaline phosphatase-like"/>
    <property type="match status" value="1"/>
</dbReference>
<dbReference type="CDD" id="cd16143">
    <property type="entry name" value="ARS_like"/>
    <property type="match status" value="1"/>
</dbReference>
<comment type="similarity">
    <text evidence="2">Belongs to the sulfatase family.</text>
</comment>
<dbReference type="InterPro" id="IPR024607">
    <property type="entry name" value="Sulfatase_CS"/>
</dbReference>
<evidence type="ECO:0000259" key="7">
    <source>
        <dbReference type="Pfam" id="PF00884"/>
    </source>
</evidence>
<dbReference type="Pfam" id="PF00884">
    <property type="entry name" value="Sulfatase"/>
    <property type="match status" value="1"/>
</dbReference>
<keyword evidence="5" id="KW-0378">Hydrolase</keyword>
<proteinExistence type="inferred from homology"/>
<dbReference type="Gene3D" id="3.40.720.10">
    <property type="entry name" value="Alkaline Phosphatase, subunit A"/>
    <property type="match status" value="1"/>
</dbReference>
<dbReference type="PROSITE" id="PS51257">
    <property type="entry name" value="PROKAR_LIPOPROTEIN"/>
    <property type="match status" value="1"/>
</dbReference>
<dbReference type="PROSITE" id="PS00149">
    <property type="entry name" value="SULFATASE_2"/>
    <property type="match status" value="1"/>
</dbReference>
<organism evidence="8 9">
    <name type="scientific">Thalassotalea fonticola</name>
    <dbReference type="NCBI Taxonomy" id="3065649"/>
    <lineage>
        <taxon>Bacteria</taxon>
        <taxon>Pseudomonadati</taxon>
        <taxon>Pseudomonadota</taxon>
        <taxon>Gammaproteobacteria</taxon>
        <taxon>Alteromonadales</taxon>
        <taxon>Colwelliaceae</taxon>
        <taxon>Thalassotalea</taxon>
    </lineage>
</organism>
<dbReference type="InterPro" id="IPR017850">
    <property type="entry name" value="Alkaline_phosphatase_core_sf"/>
</dbReference>
<protein>
    <submittedName>
        <fullName evidence="8">Sulfatase-like hydrolase/transferase</fullName>
    </submittedName>
</protein>
<evidence type="ECO:0000313" key="8">
    <source>
        <dbReference type="EMBL" id="WOH36279.1"/>
    </source>
</evidence>
<keyword evidence="3" id="KW-0479">Metal-binding</keyword>
<keyword evidence="6" id="KW-0106">Calcium</keyword>
<dbReference type="PROSITE" id="PS00523">
    <property type="entry name" value="SULFATASE_1"/>
    <property type="match status" value="1"/>
</dbReference>
<evidence type="ECO:0000313" key="9">
    <source>
        <dbReference type="Proteomes" id="UP001301442"/>
    </source>
</evidence>
<gene>
    <name evidence="8" type="ORF">RI844_12965</name>
</gene>
<comment type="cofactor">
    <cofactor evidence="1">
        <name>Ca(2+)</name>
        <dbReference type="ChEBI" id="CHEBI:29108"/>
    </cofactor>
</comment>
<dbReference type="Proteomes" id="UP001301442">
    <property type="component" value="Chromosome"/>
</dbReference>
<evidence type="ECO:0000256" key="3">
    <source>
        <dbReference type="ARBA" id="ARBA00022723"/>
    </source>
</evidence>
<evidence type="ECO:0000256" key="4">
    <source>
        <dbReference type="ARBA" id="ARBA00022729"/>
    </source>
</evidence>
<accession>A0ABZ0GK88</accession>
<name>A0ABZ0GK88_9GAMM</name>
<dbReference type="PANTHER" id="PTHR42693">
    <property type="entry name" value="ARYLSULFATASE FAMILY MEMBER"/>
    <property type="match status" value="1"/>
</dbReference>
<dbReference type="EMBL" id="CP136600">
    <property type="protein sequence ID" value="WOH36279.1"/>
    <property type="molecule type" value="Genomic_DNA"/>
</dbReference>
<dbReference type="InterPro" id="IPR000917">
    <property type="entry name" value="Sulfatase_N"/>
</dbReference>
<dbReference type="InterPro" id="IPR050738">
    <property type="entry name" value="Sulfatase"/>
</dbReference>
<sequence length="523" mass="57599">MKFVKVFFGCLVILLTACNKDNATEKRDLDSSASTRGKPNLIIFYIDDLGYGDVSSYGAAGVNTPNIDSLASKGVKFTDAHSTAATCTPSRYSLLTGEHGFRSNAAILPGDAPALIPPGKPTLPRLLKKAGYTTGVVGKWHLGLGDGFVDWNKAVKPGPLEIGFDYSFLLPATGDRVPTVYLENHHVVNLDLKDPIEVSYSEKVGDRPTGIDHPELLKFKADKQHSQTIINGISRIGTMSGGENALWIDEQFPDVFTSKAVEFIRKNKKNPFFLFHSFHDIHVPRVPNPRFKGKSMMGPRGDAIVQMDWMVGEVMKELKIQDLLENTLVMFTSDNGPVLDDGYDDKALEMLGKHRPSGPLKGGKYSAFEGGTRMPMIVYWSGKTKALVSDALISQVDIYASMASLLGIELASDEAIDSQNLMDAWLGKTTTARDYMIEESVGTLSLRKNQWKYIIPIPTDKILPAWLSNKDIEMGYSKEPQLYNLAIDLGEKNNVAASNPKLVISLQRKADEFIAKGFRTTDN</sequence>
<evidence type="ECO:0000256" key="1">
    <source>
        <dbReference type="ARBA" id="ARBA00001913"/>
    </source>
</evidence>
<evidence type="ECO:0000256" key="6">
    <source>
        <dbReference type="ARBA" id="ARBA00022837"/>
    </source>
</evidence>
<evidence type="ECO:0000256" key="5">
    <source>
        <dbReference type="ARBA" id="ARBA00022801"/>
    </source>
</evidence>
<reference evidence="8 9" key="1">
    <citation type="submission" date="2023-09" db="EMBL/GenBank/DDBJ databases">
        <authorList>
            <person name="Qi X."/>
        </authorList>
    </citation>
    <scope>NUCLEOTIDE SEQUENCE [LARGE SCALE GENOMIC DNA]</scope>
    <source>
        <strain evidence="8 9">S1-1</strain>
    </source>
</reference>
<keyword evidence="4" id="KW-0732">Signal</keyword>
<dbReference type="PANTHER" id="PTHR42693:SF42">
    <property type="entry name" value="ARYLSULFATASE G"/>
    <property type="match status" value="1"/>
</dbReference>
<feature type="domain" description="Sulfatase N-terminal" evidence="7">
    <location>
        <begin position="39"/>
        <end position="408"/>
    </location>
</feature>